<reference evidence="1 2" key="1">
    <citation type="submission" date="2021-12" db="EMBL/GenBank/DDBJ databases">
        <title>Mucilaginibacter roseus genome.</title>
        <authorList>
            <person name="Ferreira J.R."/>
            <person name="Newman J.D."/>
        </authorList>
    </citation>
    <scope>NUCLEOTIDE SEQUENCE [LARGE SCALE GENOMIC DNA]</scope>
    <source>
        <strain evidence="1 2">LMG 28454</strain>
    </source>
</reference>
<comment type="caution">
    <text evidence="1">The sequence shown here is derived from an EMBL/GenBank/DDBJ whole genome shotgun (WGS) entry which is preliminary data.</text>
</comment>
<accession>A0ABS8U7J6</accession>
<proteinExistence type="predicted"/>
<name>A0ABS8U7J6_9SPHI</name>
<gene>
    <name evidence="1" type="ORF">LT679_14825</name>
</gene>
<sequence length="138" mass="15206">MGTGCVRNDCGNIACFTPAPAIVFELRDTLGRDLLNPATPNYYDTTKIKELNNGNVGIVPKGSGKNPNRIKLGFTTSFGGETNLIVKLNATDQDTIFAANVELKKDCCTYFETTAFKYNQQNYTDSLKSSYFIVVKKL</sequence>
<evidence type="ECO:0000313" key="1">
    <source>
        <dbReference type="EMBL" id="MCD8741887.1"/>
    </source>
</evidence>
<dbReference type="RefSeq" id="WP_232178383.1">
    <property type="nucleotide sequence ID" value="NZ_JAJPWV010000004.1"/>
</dbReference>
<keyword evidence="2" id="KW-1185">Reference proteome</keyword>
<organism evidence="1 2">
    <name type="scientific">Mucilaginibacter roseus</name>
    <dbReference type="NCBI Taxonomy" id="1528868"/>
    <lineage>
        <taxon>Bacteria</taxon>
        <taxon>Pseudomonadati</taxon>
        <taxon>Bacteroidota</taxon>
        <taxon>Sphingobacteriia</taxon>
        <taxon>Sphingobacteriales</taxon>
        <taxon>Sphingobacteriaceae</taxon>
        <taxon>Mucilaginibacter</taxon>
    </lineage>
</organism>
<dbReference type="Proteomes" id="UP001199919">
    <property type="component" value="Unassembled WGS sequence"/>
</dbReference>
<protein>
    <submittedName>
        <fullName evidence="1">Uncharacterized protein</fullName>
    </submittedName>
</protein>
<evidence type="ECO:0000313" key="2">
    <source>
        <dbReference type="Proteomes" id="UP001199919"/>
    </source>
</evidence>
<dbReference type="EMBL" id="JAJPWV010000004">
    <property type="protein sequence ID" value="MCD8741887.1"/>
    <property type="molecule type" value="Genomic_DNA"/>
</dbReference>